<dbReference type="CDD" id="cd05380">
    <property type="entry name" value="CAP_euk"/>
    <property type="match status" value="1"/>
</dbReference>
<dbReference type="EMBL" id="OE841896">
    <property type="protein sequence ID" value="CAD7597694.1"/>
    <property type="molecule type" value="Genomic_DNA"/>
</dbReference>
<dbReference type="PROSITE" id="PS01010">
    <property type="entry name" value="CRISP_2"/>
    <property type="match status" value="1"/>
</dbReference>
<proteinExistence type="predicted"/>
<organism evidence="3">
    <name type="scientific">Timema genevievae</name>
    <name type="common">Walking stick</name>
    <dbReference type="NCBI Taxonomy" id="629358"/>
    <lineage>
        <taxon>Eukaryota</taxon>
        <taxon>Metazoa</taxon>
        <taxon>Ecdysozoa</taxon>
        <taxon>Arthropoda</taxon>
        <taxon>Hexapoda</taxon>
        <taxon>Insecta</taxon>
        <taxon>Pterygota</taxon>
        <taxon>Neoptera</taxon>
        <taxon>Polyneoptera</taxon>
        <taxon>Phasmatodea</taxon>
        <taxon>Timematodea</taxon>
        <taxon>Timematoidea</taxon>
        <taxon>Timematidae</taxon>
        <taxon>Timema</taxon>
    </lineage>
</organism>
<keyword evidence="1" id="KW-1133">Transmembrane helix</keyword>
<dbReference type="SUPFAM" id="SSF55797">
    <property type="entry name" value="PR-1-like"/>
    <property type="match status" value="1"/>
</dbReference>
<reference evidence="3" key="1">
    <citation type="submission" date="2020-11" db="EMBL/GenBank/DDBJ databases">
        <authorList>
            <person name="Tran Van P."/>
        </authorList>
    </citation>
    <scope>NUCLEOTIDE SEQUENCE</scope>
</reference>
<dbReference type="PROSITE" id="PS01009">
    <property type="entry name" value="CRISP_1"/>
    <property type="match status" value="1"/>
</dbReference>
<name>A0A7R9K2V6_TIMGE</name>
<dbReference type="PRINTS" id="PR00838">
    <property type="entry name" value="V5ALLERGEN"/>
</dbReference>
<dbReference type="GO" id="GO:0005576">
    <property type="term" value="C:extracellular region"/>
    <property type="evidence" value="ECO:0007669"/>
    <property type="project" value="UniProtKB-SubCell"/>
</dbReference>
<dbReference type="PRINTS" id="PR00837">
    <property type="entry name" value="V5TPXLIKE"/>
</dbReference>
<feature type="transmembrane region" description="Helical" evidence="1">
    <location>
        <begin position="21"/>
        <end position="42"/>
    </location>
</feature>
<accession>A0A7R9K2V6</accession>
<dbReference type="InterPro" id="IPR018244">
    <property type="entry name" value="Allrgn_V5/Tpx1_CS"/>
</dbReference>
<protein>
    <recommendedName>
        <fullName evidence="2">SCP domain-containing protein</fullName>
    </recommendedName>
</protein>
<dbReference type="SMART" id="SM00198">
    <property type="entry name" value="SCP"/>
    <property type="match status" value="1"/>
</dbReference>
<keyword evidence="1" id="KW-0812">Transmembrane</keyword>
<evidence type="ECO:0000259" key="2">
    <source>
        <dbReference type="SMART" id="SM00198"/>
    </source>
</evidence>
<feature type="domain" description="SCP" evidence="2">
    <location>
        <begin position="66"/>
        <end position="220"/>
    </location>
</feature>
<dbReference type="AlphaFoldDB" id="A0A7R9K2V6"/>
<keyword evidence="1" id="KW-0472">Membrane</keyword>
<dbReference type="InterPro" id="IPR014044">
    <property type="entry name" value="CAP_dom"/>
</dbReference>
<gene>
    <name evidence="3" type="ORF">TGEB3V08_LOCUS6852</name>
</gene>
<dbReference type="InterPro" id="IPR001283">
    <property type="entry name" value="CRISP-related"/>
</dbReference>
<dbReference type="Pfam" id="PF00188">
    <property type="entry name" value="CAP"/>
    <property type="match status" value="1"/>
</dbReference>
<dbReference type="Gene3D" id="3.40.33.10">
    <property type="entry name" value="CAP"/>
    <property type="match status" value="1"/>
</dbReference>
<sequence length="296" mass="32990">MERASTERMYYPDNERMDVRLFTSGSSASNPGLFAVIVLLLVRPGKAIYETCSGKTMLKSGGLTCLDRQIILDTHNKLRQSVAQGGVANQPAAANMMELVWDQELASVAQKWASRCILAHDASRDVARFPVGQNIASTWTTRTNISPEPNFPQQITAWFNEVHQFRFYTTGFTPATGHYSQLVWGDSYLIGCGYSFYYDQSKGYTKLYVCNYGPGGNIIGARPYTVGSANCQPQSTRYQGLCGVKSYTYLDRLCSNEPITSTTQTTVNPWKTFQNAVIAANIPQHTNNSSSWYYYG</sequence>
<dbReference type="PANTHER" id="PTHR10334">
    <property type="entry name" value="CYSTEINE-RICH SECRETORY PROTEIN-RELATED"/>
    <property type="match status" value="1"/>
</dbReference>
<evidence type="ECO:0000256" key="1">
    <source>
        <dbReference type="SAM" id="Phobius"/>
    </source>
</evidence>
<evidence type="ECO:0000313" key="3">
    <source>
        <dbReference type="EMBL" id="CAD7597694.1"/>
    </source>
</evidence>
<dbReference type="InterPro" id="IPR035940">
    <property type="entry name" value="CAP_sf"/>
</dbReference>
<dbReference type="InterPro" id="IPR002413">
    <property type="entry name" value="V5_allergen-like"/>
</dbReference>